<dbReference type="GO" id="GO:0008017">
    <property type="term" value="F:microtubule binding"/>
    <property type="evidence" value="ECO:0007669"/>
    <property type="project" value="InterPro"/>
</dbReference>
<dbReference type="InterPro" id="IPR036572">
    <property type="entry name" value="Doublecortin_dom_sf"/>
</dbReference>
<evidence type="ECO:0000313" key="3">
    <source>
        <dbReference type="Proteomes" id="UP001159641"/>
    </source>
</evidence>
<feature type="domain" description="Doublecortin" evidence="1">
    <location>
        <begin position="74"/>
        <end position="125"/>
    </location>
</feature>
<dbReference type="InterPro" id="IPR043188">
    <property type="entry name" value="DCDC1"/>
</dbReference>
<accession>A0AB34HY95</accession>
<reference evidence="2 3" key="1">
    <citation type="submission" date="2022-11" db="EMBL/GenBank/DDBJ databases">
        <title>Whole genome sequence of Eschrichtius robustus ER-17-0199.</title>
        <authorList>
            <person name="Bruniche-Olsen A."/>
            <person name="Black A.N."/>
            <person name="Fields C.J."/>
            <person name="Walden K."/>
            <person name="Dewoody J.A."/>
        </authorList>
    </citation>
    <scope>NUCLEOTIDE SEQUENCE [LARGE SCALE GENOMIC DNA]</scope>
    <source>
        <strain evidence="2">ER-17-0199</strain>
        <tissue evidence="2">Blubber</tissue>
    </source>
</reference>
<organism evidence="2 3">
    <name type="scientific">Eschrichtius robustus</name>
    <name type="common">California gray whale</name>
    <name type="synonym">Eschrichtius gibbosus</name>
    <dbReference type="NCBI Taxonomy" id="9764"/>
    <lineage>
        <taxon>Eukaryota</taxon>
        <taxon>Metazoa</taxon>
        <taxon>Chordata</taxon>
        <taxon>Craniata</taxon>
        <taxon>Vertebrata</taxon>
        <taxon>Euteleostomi</taxon>
        <taxon>Mammalia</taxon>
        <taxon>Eutheria</taxon>
        <taxon>Laurasiatheria</taxon>
        <taxon>Artiodactyla</taxon>
        <taxon>Whippomorpha</taxon>
        <taxon>Cetacea</taxon>
        <taxon>Mysticeti</taxon>
        <taxon>Eschrichtiidae</taxon>
        <taxon>Eschrichtius</taxon>
    </lineage>
</organism>
<name>A0AB34HY95_ESCRO</name>
<dbReference type="Gene3D" id="3.10.20.230">
    <property type="entry name" value="Doublecortin domain"/>
    <property type="match status" value="1"/>
</dbReference>
<keyword evidence="3" id="KW-1185">Reference proteome</keyword>
<dbReference type="GO" id="GO:1902412">
    <property type="term" value="P:regulation of mitotic cytokinesis"/>
    <property type="evidence" value="ECO:0007669"/>
    <property type="project" value="InterPro"/>
</dbReference>
<protein>
    <recommendedName>
        <fullName evidence="1">Doublecortin domain-containing protein</fullName>
    </recommendedName>
</protein>
<gene>
    <name evidence="2" type="ORF">J1605_002774</name>
</gene>
<evidence type="ECO:0000259" key="1">
    <source>
        <dbReference type="PROSITE" id="PS50309"/>
    </source>
</evidence>
<dbReference type="GO" id="GO:0035556">
    <property type="term" value="P:intracellular signal transduction"/>
    <property type="evidence" value="ECO:0007669"/>
    <property type="project" value="InterPro"/>
</dbReference>
<proteinExistence type="predicted"/>
<comment type="caution">
    <text evidence="2">The sequence shown here is derived from an EMBL/GenBank/DDBJ whole genome shotgun (WGS) entry which is preliminary data.</text>
</comment>
<dbReference type="EMBL" id="JAIQCJ010000544">
    <property type="protein sequence ID" value="KAJ8796012.1"/>
    <property type="molecule type" value="Genomic_DNA"/>
</dbReference>
<dbReference type="CDD" id="cd17157">
    <property type="entry name" value="DCX2_DCDC5"/>
    <property type="match status" value="1"/>
</dbReference>
<dbReference type="AlphaFoldDB" id="A0AB34HY95"/>
<dbReference type="Pfam" id="PF24478">
    <property type="entry name" value="DCX2_DCDC1"/>
    <property type="match status" value="1"/>
</dbReference>
<sequence>MWPPVQVFSSSKYYSFSVNTSCGKRGPLFIAVRGPLTIAASLVAERRLQTPRRSSCGSRAQLLRGMWDLPRPGLEPLLEECTEKLNLNMAARRVFLADGTEALEPEDIPCEADVYVSTGEPFLDPFKKIKEMMIYAGYQSRQLATAYVTVSGKLVVAFQETSIYGWRLASVYDIGNHLLLMKKVTWTMNGLMLPTDVKIRKTKPVLSIRMKKLTEKTSVRILFFKNGTGQDGHEITVGKETMKKVLDICTMRMNLNSPARYLYDLYGRKIKDISKVPLLEKCLQNSITPLRGPVWVSKGEGFSPSGAKMYIQGVLLALYQRLKSAKKYYKQYEIRLAIVEDGLKYNQSYSGK</sequence>
<dbReference type="PANTHER" id="PTHR46302:SF3">
    <property type="entry name" value="DOUBLECORTIN DOMAIN-CONTAINING PROTEIN 1"/>
    <property type="match status" value="1"/>
</dbReference>
<dbReference type="InterPro" id="IPR056415">
    <property type="entry name" value="DCX2_DCDC1"/>
</dbReference>
<dbReference type="InterPro" id="IPR003533">
    <property type="entry name" value="Doublecortin_dom"/>
</dbReference>
<dbReference type="Proteomes" id="UP001159641">
    <property type="component" value="Unassembled WGS sequence"/>
</dbReference>
<dbReference type="PROSITE" id="PS50309">
    <property type="entry name" value="DC"/>
    <property type="match status" value="1"/>
</dbReference>
<dbReference type="GO" id="GO:0030496">
    <property type="term" value="C:midbody"/>
    <property type="evidence" value="ECO:0007669"/>
    <property type="project" value="TreeGrafter"/>
</dbReference>
<dbReference type="SUPFAM" id="SSF89837">
    <property type="entry name" value="Doublecortin (DC)"/>
    <property type="match status" value="2"/>
</dbReference>
<evidence type="ECO:0000313" key="2">
    <source>
        <dbReference type="EMBL" id="KAJ8796012.1"/>
    </source>
</evidence>
<dbReference type="PANTHER" id="PTHR46302">
    <property type="entry name" value="DOUBLECORTIN DOMAIN-CONTAINING PROTEIN 1"/>
    <property type="match status" value="1"/>
</dbReference>